<protein>
    <submittedName>
        <fullName evidence="5">GntR family transcriptional regulator</fullName>
    </submittedName>
</protein>
<keyword evidence="3" id="KW-0804">Transcription</keyword>
<dbReference type="InterPro" id="IPR050679">
    <property type="entry name" value="Bact_HTH_transcr_reg"/>
</dbReference>
<dbReference type="InterPro" id="IPR011663">
    <property type="entry name" value="UTRA"/>
</dbReference>
<dbReference type="PANTHER" id="PTHR44846">
    <property type="entry name" value="MANNOSYL-D-GLYCERATE TRANSPORT/METABOLISM SYSTEM REPRESSOR MNGR-RELATED"/>
    <property type="match status" value="1"/>
</dbReference>
<dbReference type="RefSeq" id="WP_057760798.1">
    <property type="nucleotide sequence ID" value="NZ_CP183326.1"/>
</dbReference>
<dbReference type="InterPro" id="IPR028978">
    <property type="entry name" value="Chorismate_lyase_/UTRA_dom_sf"/>
</dbReference>
<evidence type="ECO:0000259" key="4">
    <source>
        <dbReference type="PROSITE" id="PS50949"/>
    </source>
</evidence>
<feature type="domain" description="HTH gntR-type" evidence="4">
    <location>
        <begin position="8"/>
        <end position="76"/>
    </location>
</feature>
<name>A0A4R1B6E8_9BACI</name>
<dbReference type="STRING" id="1742358.GCA_001439605_03303"/>
<dbReference type="InterPro" id="IPR036390">
    <property type="entry name" value="WH_DNA-bd_sf"/>
</dbReference>
<evidence type="ECO:0000256" key="2">
    <source>
        <dbReference type="ARBA" id="ARBA00023125"/>
    </source>
</evidence>
<dbReference type="Proteomes" id="UP000293846">
    <property type="component" value="Unassembled WGS sequence"/>
</dbReference>
<comment type="caution">
    <text evidence="5">The sequence shown here is derived from an EMBL/GenBank/DDBJ whole genome shotgun (WGS) entry which is preliminary data.</text>
</comment>
<dbReference type="Gene3D" id="1.10.10.10">
    <property type="entry name" value="Winged helix-like DNA-binding domain superfamily/Winged helix DNA-binding domain"/>
    <property type="match status" value="1"/>
</dbReference>
<dbReference type="SUPFAM" id="SSF64288">
    <property type="entry name" value="Chorismate lyase-like"/>
    <property type="match status" value="1"/>
</dbReference>
<dbReference type="SMART" id="SM00866">
    <property type="entry name" value="UTRA"/>
    <property type="match status" value="1"/>
</dbReference>
<dbReference type="FunFam" id="1.10.10.10:FF:000079">
    <property type="entry name" value="GntR family transcriptional regulator"/>
    <property type="match status" value="1"/>
</dbReference>
<gene>
    <name evidence="5" type="ORF">E0Y62_03895</name>
</gene>
<dbReference type="GO" id="GO:0003677">
    <property type="term" value="F:DNA binding"/>
    <property type="evidence" value="ECO:0007669"/>
    <property type="project" value="UniProtKB-KW"/>
</dbReference>
<dbReference type="Gene3D" id="3.40.1410.10">
    <property type="entry name" value="Chorismate lyase-like"/>
    <property type="match status" value="1"/>
</dbReference>
<organism evidence="5 6">
    <name type="scientific">Cytobacillus praedii</name>
    <dbReference type="NCBI Taxonomy" id="1742358"/>
    <lineage>
        <taxon>Bacteria</taxon>
        <taxon>Bacillati</taxon>
        <taxon>Bacillota</taxon>
        <taxon>Bacilli</taxon>
        <taxon>Bacillales</taxon>
        <taxon>Bacillaceae</taxon>
        <taxon>Cytobacillus</taxon>
    </lineage>
</organism>
<keyword evidence="6" id="KW-1185">Reference proteome</keyword>
<dbReference type="AlphaFoldDB" id="A0A4R1B6E8"/>
<evidence type="ECO:0000256" key="3">
    <source>
        <dbReference type="ARBA" id="ARBA00023163"/>
    </source>
</evidence>
<proteinExistence type="predicted"/>
<dbReference type="SUPFAM" id="SSF46785">
    <property type="entry name" value="Winged helix' DNA-binding domain"/>
    <property type="match status" value="1"/>
</dbReference>
<dbReference type="GO" id="GO:0045892">
    <property type="term" value="P:negative regulation of DNA-templated transcription"/>
    <property type="evidence" value="ECO:0007669"/>
    <property type="project" value="TreeGrafter"/>
</dbReference>
<dbReference type="InterPro" id="IPR036388">
    <property type="entry name" value="WH-like_DNA-bd_sf"/>
</dbReference>
<dbReference type="GO" id="GO:0003700">
    <property type="term" value="F:DNA-binding transcription factor activity"/>
    <property type="evidence" value="ECO:0007669"/>
    <property type="project" value="InterPro"/>
</dbReference>
<dbReference type="Pfam" id="PF07702">
    <property type="entry name" value="UTRA"/>
    <property type="match status" value="1"/>
</dbReference>
<dbReference type="OrthoDB" id="457376at2"/>
<evidence type="ECO:0000256" key="1">
    <source>
        <dbReference type="ARBA" id="ARBA00023015"/>
    </source>
</evidence>
<dbReference type="Pfam" id="PF00392">
    <property type="entry name" value="GntR"/>
    <property type="match status" value="1"/>
</dbReference>
<keyword evidence="2" id="KW-0238">DNA-binding</keyword>
<accession>A0A4R1B6E8</accession>
<reference evidence="5 6" key="1">
    <citation type="submission" date="2019-03" db="EMBL/GenBank/DDBJ databases">
        <authorList>
            <person name="Jensen L."/>
            <person name="Storgaard J."/>
            <person name="Sulaj E."/>
            <person name="Schramm A."/>
            <person name="Marshall I.P.G."/>
        </authorList>
    </citation>
    <scope>NUCLEOTIDE SEQUENCE [LARGE SCALE GENOMIC DNA]</scope>
    <source>
        <strain evidence="5 6">2017H2G3</strain>
    </source>
</reference>
<evidence type="ECO:0000313" key="5">
    <source>
        <dbReference type="EMBL" id="TCJ05873.1"/>
    </source>
</evidence>
<evidence type="ECO:0000313" key="6">
    <source>
        <dbReference type="Proteomes" id="UP000293846"/>
    </source>
</evidence>
<dbReference type="InterPro" id="IPR000524">
    <property type="entry name" value="Tscrpt_reg_HTH_GntR"/>
</dbReference>
<dbReference type="CDD" id="cd07377">
    <property type="entry name" value="WHTH_GntR"/>
    <property type="match status" value="1"/>
</dbReference>
<dbReference type="SMART" id="SM00345">
    <property type="entry name" value="HTH_GNTR"/>
    <property type="match status" value="1"/>
</dbReference>
<keyword evidence="1" id="KW-0805">Transcription regulation</keyword>
<dbReference type="PRINTS" id="PR00035">
    <property type="entry name" value="HTHGNTR"/>
</dbReference>
<sequence length="237" mass="27900">MNISRKKGPLYLQIKQILKDRILHGVYQIHSNLPAEPQLEKEFQVSKITVRKAIQELVQEGYLEAKSGIGTKVIRNTASSMLSKGKLFTEYLIEEGHQIQKKLLQIEILQNEENTKKYELLGKYCTCIKRVYYLNNQPYIHFTHYISPKITNINHSNLEDRSLYELIEKQDYLLERFQDFFSVSAAPSHVMKTLGLKTETSLLKRIRYSFDVMNNLIEYSVGYYNTELQEYVLNYEK</sequence>
<dbReference type="PANTHER" id="PTHR44846:SF1">
    <property type="entry name" value="MANNOSYL-D-GLYCERATE TRANSPORT_METABOLISM SYSTEM REPRESSOR MNGR-RELATED"/>
    <property type="match status" value="1"/>
</dbReference>
<dbReference type="EMBL" id="SJTH01000003">
    <property type="protein sequence ID" value="TCJ05873.1"/>
    <property type="molecule type" value="Genomic_DNA"/>
</dbReference>
<dbReference type="PROSITE" id="PS50949">
    <property type="entry name" value="HTH_GNTR"/>
    <property type="match status" value="1"/>
</dbReference>